<keyword evidence="12" id="KW-1133">Transmembrane helix</keyword>
<evidence type="ECO:0000256" key="3">
    <source>
        <dbReference type="ARBA" id="ARBA00022630"/>
    </source>
</evidence>
<organism evidence="13 14">
    <name type="scientific">Pseudobutyrivibrio ruminis</name>
    <dbReference type="NCBI Taxonomy" id="46206"/>
    <lineage>
        <taxon>Bacteria</taxon>
        <taxon>Bacillati</taxon>
        <taxon>Bacillota</taxon>
        <taxon>Clostridia</taxon>
        <taxon>Lachnospirales</taxon>
        <taxon>Lachnospiraceae</taxon>
        <taxon>Pseudobutyrivibrio</taxon>
    </lineage>
</organism>
<comment type="catalytic activity">
    <reaction evidence="9 10">
        <text>L-threonyl-[protein] + FAD = FMN-L-threonyl-[protein] + AMP + H(+)</text>
        <dbReference type="Rhea" id="RHEA:36847"/>
        <dbReference type="Rhea" id="RHEA-COMP:11060"/>
        <dbReference type="Rhea" id="RHEA-COMP:11061"/>
        <dbReference type="ChEBI" id="CHEBI:15378"/>
        <dbReference type="ChEBI" id="CHEBI:30013"/>
        <dbReference type="ChEBI" id="CHEBI:57692"/>
        <dbReference type="ChEBI" id="CHEBI:74257"/>
        <dbReference type="ChEBI" id="CHEBI:456215"/>
        <dbReference type="EC" id="2.7.1.180"/>
    </reaction>
</comment>
<dbReference type="EMBL" id="PDYF01000008">
    <property type="protein sequence ID" value="PHU35708.1"/>
    <property type="molecule type" value="Genomic_DNA"/>
</dbReference>
<dbReference type="SUPFAM" id="SSF143631">
    <property type="entry name" value="ApbE-like"/>
    <property type="match status" value="1"/>
</dbReference>
<keyword evidence="12" id="KW-0812">Transmembrane</keyword>
<proteinExistence type="inferred from homology"/>
<dbReference type="InterPro" id="IPR003374">
    <property type="entry name" value="ApbE-like_sf"/>
</dbReference>
<dbReference type="Gene3D" id="3.10.520.10">
    <property type="entry name" value="ApbE-like domains"/>
    <property type="match status" value="1"/>
</dbReference>
<dbReference type="GO" id="GO:0016740">
    <property type="term" value="F:transferase activity"/>
    <property type="evidence" value="ECO:0007669"/>
    <property type="project" value="UniProtKB-UniRule"/>
</dbReference>
<comment type="cofactor">
    <cofactor evidence="11">
        <name>Mg(2+)</name>
        <dbReference type="ChEBI" id="CHEBI:18420"/>
    </cofactor>
    <cofactor evidence="11">
        <name>Mn(2+)</name>
        <dbReference type="ChEBI" id="CHEBI:29035"/>
    </cofactor>
    <text evidence="11">Magnesium. Can also use manganese.</text>
</comment>
<evidence type="ECO:0000256" key="1">
    <source>
        <dbReference type="ARBA" id="ARBA00011955"/>
    </source>
</evidence>
<evidence type="ECO:0000256" key="12">
    <source>
        <dbReference type="SAM" id="Phobius"/>
    </source>
</evidence>
<dbReference type="InterPro" id="IPR024932">
    <property type="entry name" value="ApbE"/>
</dbReference>
<evidence type="ECO:0000256" key="7">
    <source>
        <dbReference type="ARBA" id="ARBA00022842"/>
    </source>
</evidence>
<feature type="transmembrane region" description="Helical" evidence="12">
    <location>
        <begin position="6"/>
        <end position="25"/>
    </location>
</feature>
<evidence type="ECO:0000313" key="14">
    <source>
        <dbReference type="Proteomes" id="UP000225889"/>
    </source>
</evidence>
<keyword evidence="6 10" id="KW-0274">FAD</keyword>
<protein>
    <recommendedName>
        <fullName evidence="2 10">FAD:protein FMN transferase</fullName>
        <ecNumber evidence="1 10">2.7.1.180</ecNumber>
    </recommendedName>
    <alternativeName>
        <fullName evidence="8 10">Flavin transferase</fullName>
    </alternativeName>
</protein>
<accession>A0A2G3DXF0</accession>
<gene>
    <name evidence="13" type="ORF">CSX01_03650</name>
</gene>
<evidence type="ECO:0000256" key="10">
    <source>
        <dbReference type="PIRNR" id="PIRNR006268"/>
    </source>
</evidence>
<feature type="binding site" evidence="11">
    <location>
        <position position="312"/>
    </location>
    <ligand>
        <name>Mg(2+)</name>
        <dbReference type="ChEBI" id="CHEBI:18420"/>
    </ligand>
</feature>
<keyword evidence="4 10" id="KW-0808">Transferase</keyword>
<feature type="binding site" evidence="11">
    <location>
        <position position="308"/>
    </location>
    <ligand>
        <name>Mg(2+)</name>
        <dbReference type="ChEBI" id="CHEBI:18420"/>
    </ligand>
</feature>
<dbReference type="PANTHER" id="PTHR30040">
    <property type="entry name" value="THIAMINE BIOSYNTHESIS LIPOPROTEIN APBE"/>
    <property type="match status" value="1"/>
</dbReference>
<dbReference type="PANTHER" id="PTHR30040:SF2">
    <property type="entry name" value="FAD:PROTEIN FMN TRANSFERASE"/>
    <property type="match status" value="1"/>
</dbReference>
<evidence type="ECO:0000313" key="13">
    <source>
        <dbReference type="EMBL" id="PHU35708.1"/>
    </source>
</evidence>
<dbReference type="AlphaFoldDB" id="A0A2G3DXF0"/>
<evidence type="ECO:0000256" key="11">
    <source>
        <dbReference type="PIRSR" id="PIRSR006268-2"/>
    </source>
</evidence>
<feature type="binding site" evidence="11">
    <location>
        <position position="193"/>
    </location>
    <ligand>
        <name>Mg(2+)</name>
        <dbReference type="ChEBI" id="CHEBI:18420"/>
    </ligand>
</feature>
<dbReference type="RefSeq" id="WP_099391479.1">
    <property type="nucleotide sequence ID" value="NZ_PDYF01000008.1"/>
</dbReference>
<evidence type="ECO:0000256" key="6">
    <source>
        <dbReference type="ARBA" id="ARBA00022827"/>
    </source>
</evidence>
<comment type="similarity">
    <text evidence="10">Belongs to the ApbE family.</text>
</comment>
<evidence type="ECO:0000256" key="5">
    <source>
        <dbReference type="ARBA" id="ARBA00022723"/>
    </source>
</evidence>
<name>A0A2G3DXF0_9FIRM</name>
<evidence type="ECO:0000256" key="2">
    <source>
        <dbReference type="ARBA" id="ARBA00016337"/>
    </source>
</evidence>
<keyword evidence="7 10" id="KW-0460">Magnesium</keyword>
<evidence type="ECO:0000256" key="8">
    <source>
        <dbReference type="ARBA" id="ARBA00031306"/>
    </source>
</evidence>
<dbReference type="EC" id="2.7.1.180" evidence="1 10"/>
<evidence type="ECO:0000256" key="4">
    <source>
        <dbReference type="ARBA" id="ARBA00022679"/>
    </source>
</evidence>
<sequence>MSKGKLISIGAICILIIFIVYKAMLGTVSDVGQDKYSVVLIDLFDTRTEICGYETDEDTFTENVDFIKDRLTYYNQQYDIYKSYEGFNNIRDINKYAGVKPVRVSEDIIELIKFGKDIYYETDGQVNIAMGAVLSIWHDHRQAGVETPESASLPSMEELEEAASHTDIEDVVIDETAGTVFLADAQMSLDVGGIAKGYAVERVVQEGYEHGIDHLLLNVGGNISCIGTKGAKGDFNIGIQNPDIESDELYIETVSISDGVCVVSSGDYQRYYEVEGTRYCHIIDPDTYFPATEFKQVSIVSDDSGKADAFSTALFNMTLEEGQEFISNHPGVEAMWVMQDSSIVYSKGFK</sequence>
<reference evidence="13 14" key="1">
    <citation type="submission" date="2017-10" db="EMBL/GenBank/DDBJ databases">
        <title>Resolving the taxonomy of Roseburia spp., Eubacterium rectale and Agathobacter spp. through phylogenomic analysis.</title>
        <authorList>
            <person name="Sheridan P.O."/>
            <person name="Walker A.W."/>
            <person name="Duncan S.H."/>
            <person name="Scott K.P."/>
            <person name="Toole P.W.O."/>
            <person name="Luis P."/>
            <person name="Flint H.J."/>
        </authorList>
    </citation>
    <scope>NUCLEOTIDE SEQUENCE [LARGE SCALE GENOMIC DNA]</scope>
    <source>
        <strain evidence="13 14">JK626</strain>
    </source>
</reference>
<comment type="caution">
    <text evidence="13">The sequence shown here is derived from an EMBL/GenBank/DDBJ whole genome shotgun (WGS) entry which is preliminary data.</text>
</comment>
<keyword evidence="3 10" id="KW-0285">Flavoprotein</keyword>
<dbReference type="PIRSF" id="PIRSF006268">
    <property type="entry name" value="ApbE"/>
    <property type="match status" value="1"/>
</dbReference>
<evidence type="ECO:0000256" key="9">
    <source>
        <dbReference type="ARBA" id="ARBA00048540"/>
    </source>
</evidence>
<reference evidence="13 14" key="2">
    <citation type="submission" date="2017-10" db="EMBL/GenBank/DDBJ databases">
        <authorList>
            <person name="Banno H."/>
            <person name="Chua N.-H."/>
        </authorList>
    </citation>
    <scope>NUCLEOTIDE SEQUENCE [LARGE SCALE GENOMIC DNA]</scope>
    <source>
        <strain evidence="13 14">JK626</strain>
    </source>
</reference>
<keyword evidence="12" id="KW-0472">Membrane</keyword>
<dbReference type="GO" id="GO:0046872">
    <property type="term" value="F:metal ion binding"/>
    <property type="evidence" value="ECO:0007669"/>
    <property type="project" value="UniProtKB-UniRule"/>
</dbReference>
<dbReference type="Proteomes" id="UP000225889">
    <property type="component" value="Unassembled WGS sequence"/>
</dbReference>
<keyword evidence="5 10" id="KW-0479">Metal-binding</keyword>
<dbReference type="Pfam" id="PF02424">
    <property type="entry name" value="ApbE"/>
    <property type="match status" value="1"/>
</dbReference>